<gene>
    <name evidence="1" type="ORF">T4D_16381</name>
</gene>
<accession>A0A0V1FDZ4</accession>
<dbReference type="EMBL" id="JYDT01000119">
    <property type="protein sequence ID" value="KRY84256.1"/>
    <property type="molecule type" value="Genomic_DNA"/>
</dbReference>
<reference evidence="1 2" key="1">
    <citation type="submission" date="2015-01" db="EMBL/GenBank/DDBJ databases">
        <title>Evolution of Trichinella species and genotypes.</title>
        <authorList>
            <person name="Korhonen P.K."/>
            <person name="Edoardo P."/>
            <person name="Giuseppe L.R."/>
            <person name="Gasser R.B."/>
        </authorList>
    </citation>
    <scope>NUCLEOTIDE SEQUENCE [LARGE SCALE GENOMIC DNA]</scope>
    <source>
        <strain evidence="1">ISS470</strain>
    </source>
</reference>
<name>A0A0V1FDZ4_TRIPS</name>
<sequence length="74" mass="8825">MRRRIKRATMWLKVIEPVIMACIAYSSDSQTFLRCDPLFLMNTPNLTYKFIRDKVLDNISLSSLFRNLLLFQYC</sequence>
<organism evidence="1 2">
    <name type="scientific">Trichinella pseudospiralis</name>
    <name type="common">Parasitic roundworm</name>
    <dbReference type="NCBI Taxonomy" id="6337"/>
    <lineage>
        <taxon>Eukaryota</taxon>
        <taxon>Metazoa</taxon>
        <taxon>Ecdysozoa</taxon>
        <taxon>Nematoda</taxon>
        <taxon>Enoplea</taxon>
        <taxon>Dorylaimia</taxon>
        <taxon>Trichinellida</taxon>
        <taxon>Trichinellidae</taxon>
        <taxon>Trichinella</taxon>
    </lineage>
</organism>
<dbReference type="Proteomes" id="UP000054995">
    <property type="component" value="Unassembled WGS sequence"/>
</dbReference>
<proteinExistence type="predicted"/>
<evidence type="ECO:0000313" key="1">
    <source>
        <dbReference type="EMBL" id="KRY84256.1"/>
    </source>
</evidence>
<evidence type="ECO:0000313" key="2">
    <source>
        <dbReference type="Proteomes" id="UP000054995"/>
    </source>
</evidence>
<keyword evidence="2" id="KW-1185">Reference proteome</keyword>
<comment type="caution">
    <text evidence="1">The sequence shown here is derived from an EMBL/GenBank/DDBJ whole genome shotgun (WGS) entry which is preliminary data.</text>
</comment>
<protein>
    <submittedName>
        <fullName evidence="1">Uncharacterized protein</fullName>
    </submittedName>
</protein>
<dbReference type="AlphaFoldDB" id="A0A0V1FDZ4"/>